<evidence type="ECO:0000256" key="3">
    <source>
        <dbReference type="ARBA" id="ARBA00022553"/>
    </source>
</evidence>
<feature type="region of interest" description="Disordered" evidence="7">
    <location>
        <begin position="269"/>
        <end position="298"/>
    </location>
</feature>
<sequence length="888" mass="98519">MANHSKGKETSLKYIASTFRTEHISQESMDSSDDEFFDARESLYHNGKPWCIPQSGIEGLEDSRTKYKTQVLILVVHGGNILDPASGDLQAKAADVATLSSVLDKVAQAHFEAATHQILIKLVPCPALCAEAFSLVSNLNPYSYDKSCVSSSVDHLPLAALPLLAVASPHYQDSVARVISRANEVYHDFLQSPDGQGFTGQVCLLGDCLGGVLCFDALSFSSIPQHDSSSHRGRHNSLENLRDNLGLLGVDDCGLSSKKRLSKSNNDISFATDSSDSQHPFCRSQVQDGTGQSSRRINPRWNPGRFDFEVSECFLLGCPLGLVLAMRRTVLPSIKVTQLQPACLQIFNLFYHSDPSASRLEPLLHSCFQQLPPFPVPRYQSYPLGNGYSTLIVDEIHSHPDLFLDEGPAPGGAAFTSCEDEAEKAMKQEVDDDSKPSGCRENKLSLTIANISSSWWGTKRLDYALYCPDILTAFPTVALPQLFHGSYWESTDVVAFLLRQVMQCDCVKAQEADSLDPTCFSPSSPREKWLRRRTHVKLRNITANHRMNDVIATEEGPQTLVGRFMYGPLDMVTLRGEKVDVYLMTEPHSGRWVHFDTKITSSSGRVSYTIPDSKKFPVGVYPIKMVVRGDQTSAEACLTVLPQGMECVVFSIDGSFAASVSIMGSDPKMRAGAVDVVRHWQDRGYLIIYITGRPDMQKQRVVSWLSQHNFPQGMIFFSEGLVHDPLHQKAIFLRNLIQECHINISLAYGSMKDISVYSMLGLSPNQIYIVGRPSKKYQNQCQFLSEGYAMHLFSLRFGHQGQPQKTSSMRMILCNSSFGLSTKPDFLPKRTHLRRAMSVQQAELPRTLIPKAERSQSQPESDKDHSFGGGIGHSMFVLGDMHPGNTTP</sequence>
<dbReference type="GO" id="GO:0008526">
    <property type="term" value="F:phosphatidylinositol transfer activity"/>
    <property type="evidence" value="ECO:0007669"/>
    <property type="project" value="TreeGrafter"/>
</dbReference>
<keyword evidence="4" id="KW-0106">Calcium</keyword>
<protein>
    <recommendedName>
        <fullName evidence="8">DDHD domain-containing protein</fullName>
    </recommendedName>
</protein>
<dbReference type="AlphaFoldDB" id="A0AAE0QTP4"/>
<evidence type="ECO:0000256" key="6">
    <source>
        <dbReference type="ARBA" id="ARBA00023136"/>
    </source>
</evidence>
<feature type="region of interest" description="Disordered" evidence="7">
    <location>
        <begin position="837"/>
        <end position="869"/>
    </location>
</feature>
<comment type="caution">
    <text evidence="9">The sequence shown here is derived from an EMBL/GenBank/DDBJ whole genome shotgun (WGS) entry which is preliminary data.</text>
</comment>
<dbReference type="InterPro" id="IPR031315">
    <property type="entry name" value="LNS2/PITP"/>
</dbReference>
<proteinExistence type="inferred from homology"/>
<organism evidence="9 10">
    <name type="scientific">Hemibagrus guttatus</name>
    <dbReference type="NCBI Taxonomy" id="175788"/>
    <lineage>
        <taxon>Eukaryota</taxon>
        <taxon>Metazoa</taxon>
        <taxon>Chordata</taxon>
        <taxon>Craniata</taxon>
        <taxon>Vertebrata</taxon>
        <taxon>Euteleostomi</taxon>
        <taxon>Actinopterygii</taxon>
        <taxon>Neopterygii</taxon>
        <taxon>Teleostei</taxon>
        <taxon>Ostariophysi</taxon>
        <taxon>Siluriformes</taxon>
        <taxon>Bagridae</taxon>
        <taxon>Hemibagrus</taxon>
    </lineage>
</organism>
<dbReference type="SMART" id="SM01127">
    <property type="entry name" value="DDHD"/>
    <property type="match status" value="1"/>
</dbReference>
<dbReference type="InterPro" id="IPR001666">
    <property type="entry name" value="PI_transfer"/>
</dbReference>
<dbReference type="GO" id="GO:0005737">
    <property type="term" value="C:cytoplasm"/>
    <property type="evidence" value="ECO:0007669"/>
    <property type="project" value="TreeGrafter"/>
</dbReference>
<dbReference type="Proteomes" id="UP001274896">
    <property type="component" value="Unassembled WGS sequence"/>
</dbReference>
<dbReference type="Pfam" id="PF02862">
    <property type="entry name" value="DDHD"/>
    <property type="match status" value="2"/>
</dbReference>
<dbReference type="SUPFAM" id="SSF56784">
    <property type="entry name" value="HAD-like"/>
    <property type="match status" value="1"/>
</dbReference>
<keyword evidence="10" id="KW-1185">Reference proteome</keyword>
<accession>A0AAE0QTP4</accession>
<evidence type="ECO:0000256" key="4">
    <source>
        <dbReference type="ARBA" id="ARBA00022837"/>
    </source>
</evidence>
<dbReference type="InterPro" id="IPR004177">
    <property type="entry name" value="DDHD_dom"/>
</dbReference>
<comment type="similarity">
    <text evidence="2">Belongs to the PtdIns transfer protein family. PI transfer class IIA subfamily.</text>
</comment>
<dbReference type="PANTHER" id="PTHR10658:SF27">
    <property type="entry name" value="PHOSPHATIDYLINOSITOL TRANSFER PROTEIN BETA ISOFORM"/>
    <property type="match status" value="1"/>
</dbReference>
<comment type="subcellular location">
    <subcellularLocation>
        <location evidence="1">Endomembrane system</location>
        <topology evidence="1">Peripheral membrane protein</topology>
    </subcellularLocation>
</comment>
<dbReference type="InterPro" id="IPR023214">
    <property type="entry name" value="HAD_sf"/>
</dbReference>
<evidence type="ECO:0000256" key="5">
    <source>
        <dbReference type="ARBA" id="ARBA00023121"/>
    </source>
</evidence>
<feature type="compositionally biased region" description="Polar residues" evidence="7">
    <location>
        <begin position="269"/>
        <end position="296"/>
    </location>
</feature>
<dbReference type="PROSITE" id="PS51043">
    <property type="entry name" value="DDHD"/>
    <property type="match status" value="1"/>
</dbReference>
<dbReference type="EMBL" id="JAUCMX010000011">
    <property type="protein sequence ID" value="KAK3531726.1"/>
    <property type="molecule type" value="Genomic_DNA"/>
</dbReference>
<keyword evidence="5" id="KW-0446">Lipid-binding</keyword>
<evidence type="ECO:0000256" key="1">
    <source>
        <dbReference type="ARBA" id="ARBA00004184"/>
    </source>
</evidence>
<evidence type="ECO:0000256" key="7">
    <source>
        <dbReference type="SAM" id="MobiDB-lite"/>
    </source>
</evidence>
<dbReference type="GO" id="GO:0012505">
    <property type="term" value="C:endomembrane system"/>
    <property type="evidence" value="ECO:0007669"/>
    <property type="project" value="UniProtKB-SubCell"/>
</dbReference>
<evidence type="ECO:0000313" key="9">
    <source>
        <dbReference type="EMBL" id="KAK3531726.1"/>
    </source>
</evidence>
<dbReference type="FunFam" id="3.40.50.1000:FF:000173">
    <property type="entry name" value="Membrane-associated phosphatidylinositol transfer protein 2"/>
    <property type="match status" value="1"/>
</dbReference>
<dbReference type="GO" id="GO:0031210">
    <property type="term" value="F:phosphatidylcholine binding"/>
    <property type="evidence" value="ECO:0007669"/>
    <property type="project" value="TreeGrafter"/>
</dbReference>
<dbReference type="GO" id="GO:0046872">
    <property type="term" value="F:metal ion binding"/>
    <property type="evidence" value="ECO:0007669"/>
    <property type="project" value="InterPro"/>
</dbReference>
<feature type="domain" description="DDHD" evidence="8">
    <location>
        <begin position="306"/>
        <end position="503"/>
    </location>
</feature>
<dbReference type="GO" id="GO:0008525">
    <property type="term" value="F:phosphatidylcholine transporter activity"/>
    <property type="evidence" value="ECO:0007669"/>
    <property type="project" value="TreeGrafter"/>
</dbReference>
<evidence type="ECO:0000313" key="10">
    <source>
        <dbReference type="Proteomes" id="UP001274896"/>
    </source>
</evidence>
<evidence type="ECO:0000259" key="8">
    <source>
        <dbReference type="PROSITE" id="PS51043"/>
    </source>
</evidence>
<dbReference type="SMART" id="SM00775">
    <property type="entry name" value="LNS2"/>
    <property type="match status" value="1"/>
</dbReference>
<dbReference type="InterPro" id="IPR036412">
    <property type="entry name" value="HAD-like_sf"/>
</dbReference>
<dbReference type="Pfam" id="PF24695">
    <property type="entry name" value="PITM1-3"/>
    <property type="match status" value="1"/>
</dbReference>
<keyword evidence="3" id="KW-0597">Phosphoprotein</keyword>
<dbReference type="PANTHER" id="PTHR10658">
    <property type="entry name" value="PHOSPHATIDYLINOSITOL TRANSFER PROTEIN"/>
    <property type="match status" value="1"/>
</dbReference>
<dbReference type="Pfam" id="PF24694">
    <property type="entry name" value="LNS2_PITM1-3"/>
    <property type="match status" value="1"/>
</dbReference>
<keyword evidence="6" id="KW-0472">Membrane</keyword>
<evidence type="ECO:0000256" key="2">
    <source>
        <dbReference type="ARBA" id="ARBA00010316"/>
    </source>
</evidence>
<gene>
    <name evidence="9" type="ORF">QTP70_025956</name>
</gene>
<name>A0AAE0QTP4_9TELE</name>
<reference evidence="9" key="1">
    <citation type="submission" date="2023-06" db="EMBL/GenBank/DDBJ databases">
        <title>Male Hemibagrus guttatus genome.</title>
        <authorList>
            <person name="Bian C."/>
        </authorList>
    </citation>
    <scope>NUCLEOTIDE SEQUENCE</scope>
    <source>
        <strain evidence="9">Male_cb2023</strain>
        <tissue evidence="9">Muscle</tissue>
    </source>
</reference>
<dbReference type="Gene3D" id="3.40.50.1000">
    <property type="entry name" value="HAD superfamily/HAD-like"/>
    <property type="match status" value="1"/>
</dbReference>
<dbReference type="GO" id="GO:0035091">
    <property type="term" value="F:phosphatidylinositol binding"/>
    <property type="evidence" value="ECO:0007669"/>
    <property type="project" value="TreeGrafter"/>
</dbReference>